<dbReference type="VEuPathDB" id="FungiDB:PGTG_20250"/>
<organism evidence="2 3">
    <name type="scientific">Puccinia graminis f. sp. tritici (strain CRL 75-36-700-3 / race SCCL)</name>
    <name type="common">Black stem rust fungus</name>
    <dbReference type="NCBI Taxonomy" id="418459"/>
    <lineage>
        <taxon>Eukaryota</taxon>
        <taxon>Fungi</taxon>
        <taxon>Dikarya</taxon>
        <taxon>Basidiomycota</taxon>
        <taxon>Pucciniomycotina</taxon>
        <taxon>Pucciniomycetes</taxon>
        <taxon>Pucciniales</taxon>
        <taxon>Pucciniaceae</taxon>
        <taxon>Puccinia</taxon>
    </lineage>
</organism>
<dbReference type="OrthoDB" id="2512988at2759"/>
<proteinExistence type="predicted"/>
<gene>
    <name evidence="2" type="ORF">PGTG_20250</name>
</gene>
<evidence type="ECO:0000313" key="2">
    <source>
        <dbReference type="EMBL" id="EFP94153.2"/>
    </source>
</evidence>
<sequence>MDSGRSKKRKSMANGPDQTASQTRVRVEENGSTKDEPVDDALLAIPLDAHGSLEYGSNCARPTLSPINPQNTAIRKSLHSIESISRSNPRAMSLGSKSSESPKQATQSLSTSKTSCLNSGSQLRKGSRTLTSALSLGVKPVHSLSVAYKTSLWGYTGDTQSPFLKIVLTDFKHLDAFERGEVNFREMFTVEMGPAHPDIRSDSDIPSRFQPNQTSASASASPGGYPLALAGIRADTRGYPPQK</sequence>
<evidence type="ECO:0000313" key="3">
    <source>
        <dbReference type="Proteomes" id="UP000008783"/>
    </source>
</evidence>
<evidence type="ECO:0000256" key="1">
    <source>
        <dbReference type="SAM" id="MobiDB-lite"/>
    </source>
</evidence>
<dbReference type="RefSeq" id="XP_003338572.2">
    <property type="nucleotide sequence ID" value="XM_003338524.2"/>
</dbReference>
<dbReference type="EMBL" id="DS178454">
    <property type="protein sequence ID" value="EFP94153.2"/>
    <property type="molecule type" value="Genomic_DNA"/>
</dbReference>
<reference key="1">
    <citation type="submission" date="2007-01" db="EMBL/GenBank/DDBJ databases">
        <title>The Genome Sequence of Puccinia graminis f. sp. tritici Strain CRL 75-36-700-3.</title>
        <authorList>
            <consortium name="The Broad Institute Genome Sequencing Platform"/>
            <person name="Birren B."/>
            <person name="Lander E."/>
            <person name="Galagan J."/>
            <person name="Nusbaum C."/>
            <person name="Devon K."/>
            <person name="Cuomo C."/>
            <person name="Jaffe D."/>
            <person name="Butler J."/>
            <person name="Alvarez P."/>
            <person name="Gnerre S."/>
            <person name="Grabherr M."/>
            <person name="Mauceli E."/>
            <person name="Brockman W."/>
            <person name="Young S."/>
            <person name="LaButti K."/>
            <person name="Sykes S."/>
            <person name="DeCaprio D."/>
            <person name="Crawford M."/>
            <person name="Koehrsen M."/>
            <person name="Engels R."/>
            <person name="Montgomery P."/>
            <person name="Pearson M."/>
            <person name="Howarth C."/>
            <person name="Larson L."/>
            <person name="White J."/>
            <person name="Zeng Q."/>
            <person name="Kodira C."/>
            <person name="Yandava C."/>
            <person name="Alvarado L."/>
            <person name="O'Leary S."/>
            <person name="Szabo L."/>
            <person name="Dean R."/>
            <person name="Schein J."/>
        </authorList>
    </citation>
    <scope>NUCLEOTIDE SEQUENCE</scope>
    <source>
        <strain>CRL 75-36-700-3</strain>
    </source>
</reference>
<dbReference type="AlphaFoldDB" id="E3LC78"/>
<dbReference type="InParanoid" id="E3LC78"/>
<dbReference type="Proteomes" id="UP000008783">
    <property type="component" value="Unassembled WGS sequence"/>
</dbReference>
<feature type="region of interest" description="Disordered" evidence="1">
    <location>
        <begin position="82"/>
        <end position="123"/>
    </location>
</feature>
<feature type="compositionally biased region" description="Basic residues" evidence="1">
    <location>
        <begin position="1"/>
        <end position="11"/>
    </location>
</feature>
<accession>E3LC78</accession>
<reference evidence="3" key="2">
    <citation type="journal article" date="2011" name="Proc. Natl. Acad. Sci. U.S.A.">
        <title>Obligate biotrophy features unraveled by the genomic analysis of rust fungi.</title>
        <authorList>
            <person name="Duplessis S."/>
            <person name="Cuomo C.A."/>
            <person name="Lin Y.-C."/>
            <person name="Aerts A."/>
            <person name="Tisserant E."/>
            <person name="Veneault-Fourrey C."/>
            <person name="Joly D.L."/>
            <person name="Hacquard S."/>
            <person name="Amselem J."/>
            <person name="Cantarel B.L."/>
            <person name="Chiu R."/>
            <person name="Coutinho P.M."/>
            <person name="Feau N."/>
            <person name="Field M."/>
            <person name="Frey P."/>
            <person name="Gelhaye E."/>
            <person name="Goldberg J."/>
            <person name="Grabherr M.G."/>
            <person name="Kodira C.D."/>
            <person name="Kohler A."/>
            <person name="Kuees U."/>
            <person name="Lindquist E.A."/>
            <person name="Lucas S.M."/>
            <person name="Mago R."/>
            <person name="Mauceli E."/>
            <person name="Morin E."/>
            <person name="Murat C."/>
            <person name="Pangilinan J.L."/>
            <person name="Park R."/>
            <person name="Pearson M."/>
            <person name="Quesneville H."/>
            <person name="Rouhier N."/>
            <person name="Sakthikumar S."/>
            <person name="Salamov A.A."/>
            <person name="Schmutz J."/>
            <person name="Selles B."/>
            <person name="Shapiro H."/>
            <person name="Tanguay P."/>
            <person name="Tuskan G.A."/>
            <person name="Henrissat B."/>
            <person name="Van de Peer Y."/>
            <person name="Rouze P."/>
            <person name="Ellis J.G."/>
            <person name="Dodds P.N."/>
            <person name="Schein J.E."/>
            <person name="Zhong S."/>
            <person name="Hamelin R.C."/>
            <person name="Grigoriev I.V."/>
            <person name="Szabo L.J."/>
            <person name="Martin F."/>
        </authorList>
    </citation>
    <scope>NUCLEOTIDE SEQUENCE [LARGE SCALE GENOMIC DNA]</scope>
    <source>
        <strain evidence="3">CRL 75-36-700-3 / race SCCL</strain>
    </source>
</reference>
<protein>
    <submittedName>
        <fullName evidence="2">Uncharacterized protein</fullName>
    </submittedName>
</protein>
<feature type="region of interest" description="Disordered" evidence="1">
    <location>
        <begin position="1"/>
        <end position="43"/>
    </location>
</feature>
<name>E3LC78_PUCGT</name>
<dbReference type="STRING" id="418459.E3LC78"/>
<feature type="compositionally biased region" description="Basic and acidic residues" evidence="1">
    <location>
        <begin position="25"/>
        <end position="36"/>
    </location>
</feature>
<feature type="region of interest" description="Disordered" evidence="1">
    <location>
        <begin position="195"/>
        <end position="243"/>
    </location>
</feature>
<dbReference type="HOGENOM" id="CLU_1143023_0_0_1"/>
<keyword evidence="3" id="KW-1185">Reference proteome</keyword>
<dbReference type="GeneID" id="10535925"/>
<dbReference type="KEGG" id="pgr:PGTG_20250"/>